<evidence type="ECO:0000256" key="1">
    <source>
        <dbReference type="SAM" id="MobiDB-lite"/>
    </source>
</evidence>
<gene>
    <name evidence="3" type="ORF">EI684_12555</name>
</gene>
<keyword evidence="2" id="KW-1133">Transmembrane helix</keyword>
<feature type="transmembrane region" description="Helical" evidence="2">
    <location>
        <begin position="243"/>
        <end position="266"/>
    </location>
</feature>
<feature type="transmembrane region" description="Helical" evidence="2">
    <location>
        <begin position="66"/>
        <end position="86"/>
    </location>
</feature>
<dbReference type="Proteomes" id="UP000280307">
    <property type="component" value="Unassembled WGS sequence"/>
</dbReference>
<feature type="transmembrane region" description="Helical" evidence="2">
    <location>
        <begin position="339"/>
        <end position="357"/>
    </location>
</feature>
<evidence type="ECO:0000313" key="4">
    <source>
        <dbReference type="Proteomes" id="UP000280307"/>
    </source>
</evidence>
<comment type="caution">
    <text evidence="3">The sequence shown here is derived from an EMBL/GenBank/DDBJ whole genome shotgun (WGS) entry which is preliminary data.</text>
</comment>
<feature type="transmembrane region" description="Helical" evidence="2">
    <location>
        <begin position="386"/>
        <end position="404"/>
    </location>
</feature>
<feature type="transmembrane region" description="Helical" evidence="2">
    <location>
        <begin position="172"/>
        <end position="189"/>
    </location>
</feature>
<feature type="region of interest" description="Disordered" evidence="1">
    <location>
        <begin position="409"/>
        <end position="458"/>
    </location>
</feature>
<keyword evidence="2" id="KW-0472">Membrane</keyword>
<feature type="transmembrane region" description="Helical" evidence="2">
    <location>
        <begin position="278"/>
        <end position="296"/>
    </location>
</feature>
<dbReference type="AlphaFoldDB" id="A0A426TYH0"/>
<feature type="transmembrane region" description="Helical" evidence="2">
    <location>
        <begin position="141"/>
        <end position="160"/>
    </location>
</feature>
<dbReference type="EMBL" id="RSAS01000490">
    <property type="protein sequence ID" value="RRR70837.1"/>
    <property type="molecule type" value="Genomic_DNA"/>
</dbReference>
<feature type="transmembrane region" description="Helical" evidence="2">
    <location>
        <begin position="26"/>
        <end position="45"/>
    </location>
</feature>
<organism evidence="3 4">
    <name type="scientific">Candidatus Viridilinea halotolerans</name>
    <dbReference type="NCBI Taxonomy" id="2491704"/>
    <lineage>
        <taxon>Bacteria</taxon>
        <taxon>Bacillati</taxon>
        <taxon>Chloroflexota</taxon>
        <taxon>Chloroflexia</taxon>
        <taxon>Chloroflexales</taxon>
        <taxon>Chloroflexineae</taxon>
        <taxon>Oscillochloridaceae</taxon>
        <taxon>Candidatus Viridilinea</taxon>
    </lineage>
</organism>
<sequence length="796" mass="86006">MKRPTLLSPLAAVPCAEPWPWRIAVFVGYLLLGVIFTWPLSLHLHTAVIQVGDTPIDAAQNIWNLWWVRMALLNGANPYLTTYLFYPDSVNLFLQPLSLPNALLVWPILWRLGPLVAFNSVILLSFGFGGYWAYRVARALAIGRGAALLAGFIFVFTPYHSQQVWGGTMERAATFWLALYLLTLLNALARRSALSIVAAGCVLFLTTLASQYHGLYAALYTIAHGSLAACIAQRDVRWPTFGAAAGVGLVWLALLLPVTLLAGGLGSVALEDWYVRQVFHSVALVDLVAPNVFHPLWGDAARAWQGQLHPFGTETGAGMGLGVLLLCGLALWRRWAAAWPWALLALFCLVMAMGPQLRLTAAESPVPGPFMLLNLSDIFRNSSRPAIFVALFVLPMAMLAALGLDRGEAGTRGREDAKTRRVENGDAGTRGREDAKTRRVENGDAGTRGREDAKTPPASRILASRLSPLASRLTASHLSPLASRLTASPILASLITALVICESLVAPWKLLPLAVAPEINALNGDPVAGAVLELPPQLNDSRGLLNQICHGRPLMGGYLARLPFYASVGYPSVAQGLWRATAPGAELMPLDAASELASRGVRFVVVNHSLLPRSEHAHLRAWLDVPGINVVHTGDGREIYAIDPAAARPVITLGRGWYDYETDGERAWRWMQEEAEINLLTREQALVSLQLQVTAYGSARPLELWANGQRLDRVIIPGAPYDERITLRLMLAPGQTTLTLNSPAAVSPEGRILSLAVSALELQPLPSDPAWAAEAALTLPVTLPGLPMAPCDASGE</sequence>
<accession>A0A426TYH0</accession>
<evidence type="ECO:0008006" key="5">
    <source>
        <dbReference type="Google" id="ProtNLM"/>
    </source>
</evidence>
<evidence type="ECO:0000313" key="3">
    <source>
        <dbReference type="EMBL" id="RRR70837.1"/>
    </source>
</evidence>
<reference evidence="3 4" key="1">
    <citation type="submission" date="2018-12" db="EMBL/GenBank/DDBJ databases">
        <title>Genome Sequence of Candidatus Viridilinea halotolerans isolated from saline sulfide-rich spring.</title>
        <authorList>
            <person name="Grouzdev D.S."/>
            <person name="Burganskaya E.I."/>
            <person name="Krutkina M.S."/>
            <person name="Sukhacheva M.V."/>
            <person name="Gorlenko V.M."/>
        </authorList>
    </citation>
    <scope>NUCLEOTIDE SEQUENCE [LARGE SCALE GENOMIC DNA]</scope>
    <source>
        <strain evidence="3">Chok-6</strain>
    </source>
</reference>
<feature type="compositionally biased region" description="Basic and acidic residues" evidence="1">
    <location>
        <begin position="409"/>
        <end position="454"/>
    </location>
</feature>
<name>A0A426TYH0_9CHLR</name>
<feature type="transmembrane region" description="Helical" evidence="2">
    <location>
        <begin position="196"/>
        <end position="223"/>
    </location>
</feature>
<feature type="transmembrane region" description="Helical" evidence="2">
    <location>
        <begin position="108"/>
        <end position="134"/>
    </location>
</feature>
<feature type="transmembrane region" description="Helical" evidence="2">
    <location>
        <begin position="316"/>
        <end position="332"/>
    </location>
</feature>
<proteinExistence type="predicted"/>
<evidence type="ECO:0000256" key="2">
    <source>
        <dbReference type="SAM" id="Phobius"/>
    </source>
</evidence>
<keyword evidence="2" id="KW-0812">Transmembrane</keyword>
<protein>
    <recommendedName>
        <fullName evidence="5">Membrane protein 6-pyruvoyl-tetrahydropterin synthase-related domain-containing protein</fullName>
    </recommendedName>
</protein>